<organism evidence="2 3">
    <name type="scientific">Ensete ventricosum</name>
    <name type="common">Abyssinian banana</name>
    <name type="synonym">Musa ensete</name>
    <dbReference type="NCBI Taxonomy" id="4639"/>
    <lineage>
        <taxon>Eukaryota</taxon>
        <taxon>Viridiplantae</taxon>
        <taxon>Streptophyta</taxon>
        <taxon>Embryophyta</taxon>
        <taxon>Tracheophyta</taxon>
        <taxon>Spermatophyta</taxon>
        <taxon>Magnoliopsida</taxon>
        <taxon>Liliopsida</taxon>
        <taxon>Zingiberales</taxon>
        <taxon>Musaceae</taxon>
        <taxon>Ensete</taxon>
    </lineage>
</organism>
<evidence type="ECO:0000313" key="3">
    <source>
        <dbReference type="Proteomes" id="UP000287651"/>
    </source>
</evidence>
<gene>
    <name evidence="2" type="ORF">B296_00049104</name>
</gene>
<feature type="region of interest" description="Disordered" evidence="1">
    <location>
        <begin position="120"/>
        <end position="201"/>
    </location>
</feature>
<dbReference type="Proteomes" id="UP000287651">
    <property type="component" value="Unassembled WGS sequence"/>
</dbReference>
<proteinExistence type="predicted"/>
<accession>A0A426Y8F9</accession>
<sequence>MVTRWKQPQLTVPPVSEQSAYWSAGGPVLHIKVCQTHPYRRIELCSVWFSSSPSSSFSLPRLRPLEIDLRQSKSIVTDRLRVVTDGNNRYLAVPPDSRRSAYQSTDRLIRTVGYRALPLSKRRKKREKKQENLGIRRHTPSMISIHHGPPSSDTRRKRRLLLFPSLPQTRRRPGSSPRLRRRGEDGGDIAKAVSFTTSPLF</sequence>
<reference evidence="2 3" key="1">
    <citation type="journal article" date="2014" name="Agronomy (Basel)">
        <title>A Draft Genome Sequence for Ensete ventricosum, the Drought-Tolerant Tree Against Hunger.</title>
        <authorList>
            <person name="Harrison J."/>
            <person name="Moore K.A."/>
            <person name="Paszkiewicz K."/>
            <person name="Jones T."/>
            <person name="Grant M."/>
            <person name="Ambacheew D."/>
            <person name="Muzemil S."/>
            <person name="Studholme D.J."/>
        </authorList>
    </citation>
    <scope>NUCLEOTIDE SEQUENCE [LARGE SCALE GENOMIC DNA]</scope>
</reference>
<evidence type="ECO:0000256" key="1">
    <source>
        <dbReference type="SAM" id="MobiDB-lite"/>
    </source>
</evidence>
<dbReference type="EMBL" id="AMZH03014234">
    <property type="protein sequence ID" value="RRT47990.1"/>
    <property type="molecule type" value="Genomic_DNA"/>
</dbReference>
<feature type="compositionally biased region" description="Basic residues" evidence="1">
    <location>
        <begin position="169"/>
        <end position="181"/>
    </location>
</feature>
<evidence type="ECO:0000313" key="2">
    <source>
        <dbReference type="EMBL" id="RRT47990.1"/>
    </source>
</evidence>
<dbReference type="AlphaFoldDB" id="A0A426Y8F9"/>
<name>A0A426Y8F9_ENSVE</name>
<protein>
    <submittedName>
        <fullName evidence="2">Uncharacterized protein</fullName>
    </submittedName>
</protein>
<comment type="caution">
    <text evidence="2">The sequence shown here is derived from an EMBL/GenBank/DDBJ whole genome shotgun (WGS) entry which is preliminary data.</text>
</comment>